<feature type="transmembrane region" description="Helical" evidence="1">
    <location>
        <begin position="35"/>
        <end position="52"/>
    </location>
</feature>
<evidence type="ECO:0000256" key="1">
    <source>
        <dbReference type="SAM" id="Phobius"/>
    </source>
</evidence>
<evidence type="ECO:0000313" key="2">
    <source>
        <dbReference type="EMBL" id="PYB77363.1"/>
    </source>
</evidence>
<protein>
    <recommendedName>
        <fullName evidence="4">PH domain-containing protein</fullName>
    </recommendedName>
</protein>
<proteinExistence type="predicted"/>
<dbReference type="Proteomes" id="UP000247536">
    <property type="component" value="Unassembled WGS sequence"/>
</dbReference>
<dbReference type="RefSeq" id="WP_110789799.1">
    <property type="nucleotide sequence ID" value="NZ_QJRY01000001.1"/>
</dbReference>
<sequence length="204" mass="22609">MAHEINSATSEVSLNIYDAIGTSTVRGFRQSSAKLLFHLALYLSFIGGSIWLTWEFYVTNDARFLVVLACLAFFAVALGATIHRILVLSGDVVILSPEGFHDLRLTAKLVPWNLIEDVSDWRLRGKSASTIILKLHGDAEDSLPLTLYGRLMRPYERLLGIRGIAVHTWTLDISHVRLLRLVHAYVAAAKKSDSALNNPTHSTA</sequence>
<organism evidence="2 3">
    <name type="scientific">Rhizobium wuzhouense</name>
    <dbReference type="NCBI Taxonomy" id="1986026"/>
    <lineage>
        <taxon>Bacteria</taxon>
        <taxon>Pseudomonadati</taxon>
        <taxon>Pseudomonadota</taxon>
        <taxon>Alphaproteobacteria</taxon>
        <taxon>Hyphomicrobiales</taxon>
        <taxon>Rhizobiaceae</taxon>
        <taxon>Rhizobium/Agrobacterium group</taxon>
        <taxon>Rhizobium</taxon>
    </lineage>
</organism>
<keyword evidence="1" id="KW-0812">Transmembrane</keyword>
<evidence type="ECO:0000313" key="3">
    <source>
        <dbReference type="Proteomes" id="UP000247536"/>
    </source>
</evidence>
<accession>A0ABX5NW16</accession>
<dbReference type="EMBL" id="QJRY01000001">
    <property type="protein sequence ID" value="PYB77363.1"/>
    <property type="molecule type" value="Genomic_DNA"/>
</dbReference>
<evidence type="ECO:0008006" key="4">
    <source>
        <dbReference type="Google" id="ProtNLM"/>
    </source>
</evidence>
<name>A0ABX5NW16_9HYPH</name>
<feature type="transmembrane region" description="Helical" evidence="1">
    <location>
        <begin position="64"/>
        <end position="87"/>
    </location>
</feature>
<comment type="caution">
    <text evidence="2">The sequence shown here is derived from an EMBL/GenBank/DDBJ whole genome shotgun (WGS) entry which is preliminary data.</text>
</comment>
<keyword evidence="1" id="KW-0472">Membrane</keyword>
<keyword evidence="1" id="KW-1133">Transmembrane helix</keyword>
<keyword evidence="3" id="KW-1185">Reference proteome</keyword>
<reference evidence="2 3" key="1">
    <citation type="submission" date="2018-06" db="EMBL/GenBank/DDBJ databases">
        <title>Rhizobium wuzhouense sp. nov., isolated from roots of Oryza officinalis.</title>
        <authorList>
            <person name="Yuan T."/>
        </authorList>
    </citation>
    <scope>NUCLEOTIDE SEQUENCE [LARGE SCALE GENOMIC DNA]</scope>
    <source>
        <strain evidence="2 3">W44</strain>
    </source>
</reference>
<gene>
    <name evidence="2" type="ORF">DMY87_03075</name>
</gene>